<sequence length="157" mass="18854">MIKHDWRYNLAHFPDALFLAFGKLLKLILFSFNNILRKWQSFLDVWNNSDVWRLARYLTFPLHWIWILAYKESKKKKYDSNLFDIPGLQIISGNTGAGKTSLVYEIIERYRILFGKPWYINSDFESHDITSHYKRILDIIDIWSLETSGMILKQKYN</sequence>
<organism evidence="2 3">
    <name type="scientific">Haploplasma axanthum</name>
    <name type="common">Acholeplasma axanthum</name>
    <dbReference type="NCBI Taxonomy" id="29552"/>
    <lineage>
        <taxon>Bacteria</taxon>
        <taxon>Bacillati</taxon>
        <taxon>Mycoplasmatota</taxon>
        <taxon>Mollicutes</taxon>
        <taxon>Acholeplasmatales</taxon>
        <taxon>Acholeplasmataceae</taxon>
        <taxon>Haploplasma</taxon>
    </lineage>
</organism>
<accession>A0A449BFZ2</accession>
<keyword evidence="1" id="KW-0812">Transmembrane</keyword>
<dbReference type="AlphaFoldDB" id="A0A449BFZ2"/>
<keyword evidence="1" id="KW-0472">Membrane</keyword>
<keyword evidence="3" id="KW-1185">Reference proteome</keyword>
<gene>
    <name evidence="2" type="ORF">NCTC10138_01745</name>
</gene>
<keyword evidence="1" id="KW-1133">Transmembrane helix</keyword>
<proteinExistence type="predicted"/>
<dbReference type="InterPro" id="IPR027417">
    <property type="entry name" value="P-loop_NTPase"/>
</dbReference>
<protein>
    <submittedName>
        <fullName evidence="2">Uncharacterized protein</fullName>
    </submittedName>
</protein>
<evidence type="ECO:0000313" key="3">
    <source>
        <dbReference type="Proteomes" id="UP000289841"/>
    </source>
</evidence>
<dbReference type="SUPFAM" id="SSF52540">
    <property type="entry name" value="P-loop containing nucleoside triphosphate hydrolases"/>
    <property type="match status" value="1"/>
</dbReference>
<evidence type="ECO:0000313" key="2">
    <source>
        <dbReference type="EMBL" id="VEU81347.1"/>
    </source>
</evidence>
<name>A0A449BFZ2_HAPAX</name>
<reference evidence="2 3" key="1">
    <citation type="submission" date="2019-01" db="EMBL/GenBank/DDBJ databases">
        <authorList>
            <consortium name="Pathogen Informatics"/>
        </authorList>
    </citation>
    <scope>NUCLEOTIDE SEQUENCE [LARGE SCALE GENOMIC DNA]</scope>
    <source>
        <strain evidence="2 3">NCTC10138</strain>
    </source>
</reference>
<dbReference type="Proteomes" id="UP000289841">
    <property type="component" value="Chromosome"/>
</dbReference>
<dbReference type="RefSeq" id="WP_129747589.1">
    <property type="nucleotide sequence ID" value="NZ_LR215048.1"/>
</dbReference>
<evidence type="ECO:0000256" key="1">
    <source>
        <dbReference type="SAM" id="Phobius"/>
    </source>
</evidence>
<dbReference type="KEGG" id="aaxa:NCTC10138_01745"/>
<dbReference type="EMBL" id="LR215048">
    <property type="protein sequence ID" value="VEU81347.1"/>
    <property type="molecule type" value="Genomic_DNA"/>
</dbReference>
<dbReference type="OrthoDB" id="384928at2"/>
<feature type="transmembrane region" description="Helical" evidence="1">
    <location>
        <begin position="12"/>
        <end position="32"/>
    </location>
</feature>